<dbReference type="GO" id="GO:0043093">
    <property type="term" value="P:FtsZ-dependent cytokinesis"/>
    <property type="evidence" value="ECO:0007669"/>
    <property type="project" value="UniProtKB-UniRule"/>
</dbReference>
<feature type="transmembrane region" description="Helical" evidence="8">
    <location>
        <begin position="28"/>
        <end position="45"/>
    </location>
</feature>
<keyword evidence="6 8" id="KW-0472">Membrane</keyword>
<dbReference type="AlphaFoldDB" id="I3DZ20"/>
<dbReference type="GO" id="GO:0005886">
    <property type="term" value="C:plasma membrane"/>
    <property type="evidence" value="ECO:0007669"/>
    <property type="project" value="UniProtKB-SubCell"/>
</dbReference>
<accession>I3DZ20</accession>
<comment type="function">
    <text evidence="8">Cell division protein that may be involved in stabilizing or promoting the assembly of the division complex.</text>
</comment>
<dbReference type="PANTHER" id="PTHR37820">
    <property type="entry name" value="CELL DIVISION PROTEIN DIVIB"/>
    <property type="match status" value="1"/>
</dbReference>
<reference evidence="10 11" key="1">
    <citation type="journal article" date="2015" name="BMC Genomics">
        <title>Transcriptome analysis of thermophilic methylotrophic Bacillus methanolicus MGA3 using RNA-sequencing provides detailed insights into its previously uncharted transcriptional landscape.</title>
        <authorList>
            <person name="Irla M."/>
            <person name="Neshat A."/>
            <person name="Brautaset T."/>
            <person name="Ruckert C."/>
            <person name="Kalinowski J."/>
            <person name="Wendisch V.F."/>
        </authorList>
    </citation>
    <scope>NUCLEOTIDE SEQUENCE [LARGE SCALE GENOMIC DNA]</scope>
    <source>
        <strain evidence="11">MGA3 / ATCC 53907</strain>
    </source>
</reference>
<evidence type="ECO:0000259" key="9">
    <source>
        <dbReference type="PROSITE" id="PS51779"/>
    </source>
</evidence>
<dbReference type="InterPro" id="IPR013685">
    <property type="entry name" value="POTRA_FtsQ_type"/>
</dbReference>
<dbReference type="Gene3D" id="3.40.50.10960">
    <property type="match status" value="1"/>
</dbReference>
<dbReference type="InterPro" id="IPR050487">
    <property type="entry name" value="FtsQ_DivIB"/>
</dbReference>
<keyword evidence="5 8" id="KW-1133">Transmembrane helix</keyword>
<protein>
    <recommendedName>
        <fullName evidence="8">Cell division protein DivIB</fullName>
    </recommendedName>
</protein>
<evidence type="ECO:0000313" key="10">
    <source>
        <dbReference type="EMBL" id="AIE59564.1"/>
    </source>
</evidence>
<dbReference type="OrthoDB" id="1819027at2"/>
<keyword evidence="2 8" id="KW-1003">Cell membrane</keyword>
<dbReference type="Proteomes" id="UP000027602">
    <property type="component" value="Chromosome"/>
</dbReference>
<evidence type="ECO:0000256" key="7">
    <source>
        <dbReference type="ARBA" id="ARBA00023306"/>
    </source>
</evidence>
<dbReference type="PANTHER" id="PTHR37820:SF1">
    <property type="entry name" value="CELL DIVISION PROTEIN FTSQ"/>
    <property type="match status" value="1"/>
</dbReference>
<organism evidence="10 11">
    <name type="scientific">Bacillus methanolicus (strain MGA3 / ATCC 53907)</name>
    <dbReference type="NCBI Taxonomy" id="796606"/>
    <lineage>
        <taxon>Bacteria</taxon>
        <taxon>Bacillati</taxon>
        <taxon>Bacillota</taxon>
        <taxon>Bacilli</taxon>
        <taxon>Bacillales</taxon>
        <taxon>Bacillaceae</taxon>
        <taxon>Bacillus</taxon>
    </lineage>
</organism>
<dbReference type="Gene3D" id="3.10.20.310">
    <property type="entry name" value="membrane protein fhac"/>
    <property type="match status" value="1"/>
</dbReference>
<sequence>MEKGKVVSIEDRIPKLKQQRRRKANRRVILLLLMFFLLIACVVYFQSPLSHVRTVKVNGNEVYPKGELLKMIGISESTNIWKVDKKAIENKLKKLPEIKSANVKIKFPHTVIVNVKEYRRIAYIVKESSYLPVLENGKILTRGQTTQLPVSAPLLIGFSEGDVLKEMISSLQKLPEEVINSISEIHYKPKKTDSYRIILYMNDGFEVSATLRSFAEKMVHYPSIVSQLDPDKKGVIDLEVGSYFKAFDDKGAENVEEQ</sequence>
<dbReference type="Pfam" id="PF08478">
    <property type="entry name" value="POTRA_1"/>
    <property type="match status" value="1"/>
</dbReference>
<proteinExistence type="inferred from homology"/>
<evidence type="ECO:0000256" key="4">
    <source>
        <dbReference type="ARBA" id="ARBA00022692"/>
    </source>
</evidence>
<evidence type="ECO:0000313" key="11">
    <source>
        <dbReference type="Proteomes" id="UP000027602"/>
    </source>
</evidence>
<dbReference type="GO" id="GO:0032153">
    <property type="term" value="C:cell division site"/>
    <property type="evidence" value="ECO:0007669"/>
    <property type="project" value="UniProtKB-UniRule"/>
</dbReference>
<dbReference type="RefSeq" id="WP_003348895.1">
    <property type="nucleotide sequence ID" value="NZ_ADWW01000004.1"/>
</dbReference>
<dbReference type="eggNOG" id="COG1589">
    <property type="taxonomic scope" value="Bacteria"/>
</dbReference>
<dbReference type="InterPro" id="IPR026580">
    <property type="entry name" value="DivIB"/>
</dbReference>
<dbReference type="InterPro" id="IPR034746">
    <property type="entry name" value="POTRA"/>
</dbReference>
<dbReference type="HOGENOM" id="CLU_046278_2_1_9"/>
<dbReference type="STRING" id="796606.BMMGA3_05680"/>
<keyword evidence="7 8" id="KW-0131">Cell cycle</keyword>
<name>I3DZ20_BACMM</name>
<keyword evidence="3 8" id="KW-0132">Cell division</keyword>
<dbReference type="HAMAP" id="MF_00912">
    <property type="entry name" value="DivIB"/>
    <property type="match status" value="1"/>
</dbReference>
<evidence type="ECO:0000256" key="5">
    <source>
        <dbReference type="ARBA" id="ARBA00022989"/>
    </source>
</evidence>
<evidence type="ECO:0000256" key="6">
    <source>
        <dbReference type="ARBA" id="ARBA00023136"/>
    </source>
</evidence>
<evidence type="ECO:0000256" key="1">
    <source>
        <dbReference type="ARBA" id="ARBA00004370"/>
    </source>
</evidence>
<dbReference type="PROSITE" id="PS51779">
    <property type="entry name" value="POTRA"/>
    <property type="match status" value="1"/>
</dbReference>
<dbReference type="Pfam" id="PF03799">
    <property type="entry name" value="FtsQ_DivIB_C"/>
    <property type="match status" value="1"/>
</dbReference>
<dbReference type="KEGG" id="bmet:BMMGA3_05680"/>
<keyword evidence="11" id="KW-1185">Reference proteome</keyword>
<feature type="domain" description="POTRA" evidence="9">
    <location>
        <begin position="50"/>
        <end position="118"/>
    </location>
</feature>
<gene>
    <name evidence="8 10" type="primary">divIB</name>
    <name evidence="10" type="ORF">BMMGA3_05680</name>
</gene>
<keyword evidence="4 8" id="KW-0812">Transmembrane</keyword>
<dbReference type="EMBL" id="CP007739">
    <property type="protein sequence ID" value="AIE59564.1"/>
    <property type="molecule type" value="Genomic_DNA"/>
</dbReference>
<comment type="similarity">
    <text evidence="8">Belongs to the FtsQ/DivIB family. DivIB subfamily.</text>
</comment>
<evidence type="ECO:0000256" key="3">
    <source>
        <dbReference type="ARBA" id="ARBA00022618"/>
    </source>
</evidence>
<dbReference type="InterPro" id="IPR005548">
    <property type="entry name" value="Cell_div_FtsQ/DivIB_C"/>
</dbReference>
<evidence type="ECO:0000256" key="2">
    <source>
        <dbReference type="ARBA" id="ARBA00022475"/>
    </source>
</evidence>
<comment type="subcellular location">
    <subcellularLocation>
        <location evidence="8">Cell membrane</location>
        <topology evidence="8">Single-pass type II membrane protein</topology>
    </subcellularLocation>
    <subcellularLocation>
        <location evidence="1">Membrane</location>
    </subcellularLocation>
    <text evidence="8">Localizes to the division septum.</text>
</comment>
<evidence type="ECO:0000256" key="8">
    <source>
        <dbReference type="HAMAP-Rule" id="MF_00912"/>
    </source>
</evidence>